<evidence type="ECO:0000313" key="3">
    <source>
        <dbReference type="Proteomes" id="UP000266644"/>
    </source>
</evidence>
<feature type="compositionally biased region" description="Basic and acidic residues" evidence="1">
    <location>
        <begin position="79"/>
        <end position="88"/>
    </location>
</feature>
<dbReference type="EMBL" id="QRJE01000023">
    <property type="protein sequence ID" value="RHH09607.1"/>
    <property type="molecule type" value="Genomic_DNA"/>
</dbReference>
<feature type="region of interest" description="Disordered" evidence="1">
    <location>
        <begin position="1"/>
        <end position="108"/>
    </location>
</feature>
<accession>A0A396BSJ2</accession>
<reference evidence="2 3" key="1">
    <citation type="submission" date="2018-08" db="EMBL/GenBank/DDBJ databases">
        <title>A genome reference for cultivated species of the human gut microbiota.</title>
        <authorList>
            <person name="Zou Y."/>
            <person name="Xue W."/>
            <person name="Luo G."/>
        </authorList>
    </citation>
    <scope>NUCLEOTIDE SEQUENCE [LARGE SCALE GENOMIC DNA]</scope>
    <source>
        <strain evidence="2 3">AM18-6</strain>
    </source>
</reference>
<evidence type="ECO:0000313" key="2">
    <source>
        <dbReference type="EMBL" id="RHH09607.1"/>
    </source>
</evidence>
<comment type="caution">
    <text evidence="2">The sequence shown here is derived from an EMBL/GenBank/DDBJ whole genome shotgun (WGS) entry which is preliminary data.</text>
</comment>
<gene>
    <name evidence="2" type="ORF">DW228_14770</name>
</gene>
<name>A0A396BSJ2_BACFG</name>
<dbReference type="Proteomes" id="UP000266644">
    <property type="component" value="Unassembled WGS sequence"/>
</dbReference>
<sequence length="108" mass="12053">MSQTIRDRKKVAPALAHLWRTKRGGNGASNTGKQSLRHRPTEALPERNGASVATLPSLSPPKNKQEATENDLFQPIRTRFLERGRREGTFAGSSPQSSTERHRVFVSF</sequence>
<proteinExistence type="predicted"/>
<dbReference type="AlphaFoldDB" id="A0A396BSJ2"/>
<protein>
    <submittedName>
        <fullName evidence="2">Uncharacterized protein</fullName>
    </submittedName>
</protein>
<feature type="compositionally biased region" description="Basic and acidic residues" evidence="1">
    <location>
        <begin position="99"/>
        <end position="108"/>
    </location>
</feature>
<organism evidence="2 3">
    <name type="scientific">Bacteroides fragilis</name>
    <dbReference type="NCBI Taxonomy" id="817"/>
    <lineage>
        <taxon>Bacteria</taxon>
        <taxon>Pseudomonadati</taxon>
        <taxon>Bacteroidota</taxon>
        <taxon>Bacteroidia</taxon>
        <taxon>Bacteroidales</taxon>
        <taxon>Bacteroidaceae</taxon>
        <taxon>Bacteroides</taxon>
    </lineage>
</organism>
<evidence type="ECO:0000256" key="1">
    <source>
        <dbReference type="SAM" id="MobiDB-lite"/>
    </source>
</evidence>